<evidence type="ECO:0000313" key="2">
    <source>
        <dbReference type="EMBL" id="KAK8058990.1"/>
    </source>
</evidence>
<dbReference type="GeneID" id="92093910"/>
<dbReference type="RefSeq" id="XP_066714436.1">
    <property type="nucleotide sequence ID" value="XM_066860847.1"/>
</dbReference>
<proteinExistence type="predicted"/>
<keyword evidence="3" id="KW-1185">Reference proteome</keyword>
<gene>
    <name evidence="2" type="ORF">PG994_009438</name>
</gene>
<organism evidence="2 3">
    <name type="scientific">Apiospora phragmitis</name>
    <dbReference type="NCBI Taxonomy" id="2905665"/>
    <lineage>
        <taxon>Eukaryota</taxon>
        <taxon>Fungi</taxon>
        <taxon>Dikarya</taxon>
        <taxon>Ascomycota</taxon>
        <taxon>Pezizomycotina</taxon>
        <taxon>Sordariomycetes</taxon>
        <taxon>Xylariomycetidae</taxon>
        <taxon>Amphisphaeriales</taxon>
        <taxon>Apiosporaceae</taxon>
        <taxon>Apiospora</taxon>
    </lineage>
</organism>
<dbReference type="PANTHER" id="PTHR24148:SF73">
    <property type="entry name" value="HET DOMAIN PROTEIN (AFU_ORTHOLOGUE AFUA_8G01020)"/>
    <property type="match status" value="1"/>
</dbReference>
<dbReference type="Proteomes" id="UP001480595">
    <property type="component" value="Unassembled WGS sequence"/>
</dbReference>
<dbReference type="InterPro" id="IPR052895">
    <property type="entry name" value="HetReg/Transcr_Mod"/>
</dbReference>
<protein>
    <recommendedName>
        <fullName evidence="1">Heterokaryon incompatibility domain-containing protein</fullName>
    </recommendedName>
</protein>
<evidence type="ECO:0000313" key="3">
    <source>
        <dbReference type="Proteomes" id="UP001480595"/>
    </source>
</evidence>
<sequence>MVQGVDDIDGDDAFESSIYQELDHTRNEIRIIRINPGQRQDDVSCQLETVSLDGKPKYDTLSYTWGSSKDTSTIYVNDQPVRVSVNLWDSLRRVRHAHKAITLWADALCIDQFNEGEKSQQVAMMGQVYRQGRQTWISLGLPDENWANGQWSPSPIADKNGGRLMRLVRGIWRLSGIISYCTGHACRGSV</sequence>
<dbReference type="EMBL" id="JAQQWL010000009">
    <property type="protein sequence ID" value="KAK8058990.1"/>
    <property type="molecule type" value="Genomic_DNA"/>
</dbReference>
<dbReference type="InterPro" id="IPR010730">
    <property type="entry name" value="HET"/>
</dbReference>
<feature type="domain" description="Heterokaryon incompatibility" evidence="1">
    <location>
        <begin position="58"/>
        <end position="145"/>
    </location>
</feature>
<dbReference type="Pfam" id="PF06985">
    <property type="entry name" value="HET"/>
    <property type="match status" value="1"/>
</dbReference>
<dbReference type="PANTHER" id="PTHR24148">
    <property type="entry name" value="ANKYRIN REPEAT DOMAIN-CONTAINING PROTEIN 39 HOMOLOG-RELATED"/>
    <property type="match status" value="1"/>
</dbReference>
<accession>A0ABR1UJA1</accession>
<name>A0ABR1UJA1_9PEZI</name>
<comment type="caution">
    <text evidence="2">The sequence shown here is derived from an EMBL/GenBank/DDBJ whole genome shotgun (WGS) entry which is preliminary data.</text>
</comment>
<evidence type="ECO:0000259" key="1">
    <source>
        <dbReference type="Pfam" id="PF06985"/>
    </source>
</evidence>
<reference evidence="2 3" key="1">
    <citation type="submission" date="2023-01" db="EMBL/GenBank/DDBJ databases">
        <title>Analysis of 21 Apiospora genomes using comparative genomics revels a genus with tremendous synthesis potential of carbohydrate active enzymes and secondary metabolites.</title>
        <authorList>
            <person name="Sorensen T."/>
        </authorList>
    </citation>
    <scope>NUCLEOTIDE SEQUENCE [LARGE SCALE GENOMIC DNA]</scope>
    <source>
        <strain evidence="2 3">CBS 135458</strain>
    </source>
</reference>